<organism evidence="2 3">
    <name type="scientific">Candidatus Wildermuthbacteria bacterium RIFCSPHIGHO2_12_FULL_40_12</name>
    <dbReference type="NCBI Taxonomy" id="1802457"/>
    <lineage>
        <taxon>Bacteria</taxon>
        <taxon>Candidatus Wildermuthiibacteriota</taxon>
    </lineage>
</organism>
<evidence type="ECO:0000256" key="1">
    <source>
        <dbReference type="ARBA" id="ARBA00005534"/>
    </source>
</evidence>
<dbReference type="PIRSF" id="PIRSF004681">
    <property type="entry name" value="UCP004681"/>
    <property type="match status" value="1"/>
</dbReference>
<comment type="caution">
    <text evidence="2">The sequence shown here is derived from an EMBL/GenBank/DDBJ whole genome shotgun (WGS) entry which is preliminary data.</text>
</comment>
<evidence type="ECO:0000313" key="3">
    <source>
        <dbReference type="Proteomes" id="UP000177078"/>
    </source>
</evidence>
<evidence type="ECO:0000313" key="2">
    <source>
        <dbReference type="EMBL" id="OHA71091.1"/>
    </source>
</evidence>
<proteinExistence type="inferred from homology"/>
<dbReference type="PANTHER" id="PTHR30615">
    <property type="entry name" value="UNCHARACTERIZED PROTEIN YJBQ-RELATED"/>
    <property type="match status" value="1"/>
</dbReference>
<dbReference type="NCBIfam" id="TIGR00149">
    <property type="entry name" value="TIGR00149_YjbQ"/>
    <property type="match status" value="1"/>
</dbReference>
<dbReference type="Proteomes" id="UP000177078">
    <property type="component" value="Unassembled WGS sequence"/>
</dbReference>
<sequence length="136" mass="15445">MKFSLLTRGDYDIIDITGKVAEKVRAPAVKSGICLISCSCSTCGITTMEYEPNLVADFQEFLRKLIPCDKDYRHNRTWDDANAHSHIGSSLLKPFLTVPIDNGEPTLGSWQQIVFIDFDNRPRRREVLIKIVNSEK</sequence>
<dbReference type="Pfam" id="PF01894">
    <property type="entry name" value="YjbQ"/>
    <property type="match status" value="1"/>
</dbReference>
<protein>
    <recommendedName>
        <fullName evidence="4">Secondary thiamine-phosphate synthase enzyme</fullName>
    </recommendedName>
</protein>
<dbReference type="EMBL" id="MHUC01000012">
    <property type="protein sequence ID" value="OHA71091.1"/>
    <property type="molecule type" value="Genomic_DNA"/>
</dbReference>
<dbReference type="STRING" id="1802457.A3F15_02850"/>
<dbReference type="Gene3D" id="2.60.120.460">
    <property type="entry name" value="YjbQ-like"/>
    <property type="match status" value="1"/>
</dbReference>
<gene>
    <name evidence="2" type="ORF">A3F15_02850</name>
</gene>
<dbReference type="InterPro" id="IPR035917">
    <property type="entry name" value="YjbQ-like_sf"/>
</dbReference>
<dbReference type="PANTHER" id="PTHR30615:SF8">
    <property type="entry name" value="UPF0047 PROTEIN C4A8.02C"/>
    <property type="match status" value="1"/>
</dbReference>
<dbReference type="InterPro" id="IPR001602">
    <property type="entry name" value="UPF0047_YjbQ-like"/>
</dbReference>
<reference evidence="2 3" key="1">
    <citation type="journal article" date="2016" name="Nat. Commun.">
        <title>Thousands of microbial genomes shed light on interconnected biogeochemical processes in an aquifer system.</title>
        <authorList>
            <person name="Anantharaman K."/>
            <person name="Brown C.T."/>
            <person name="Hug L.A."/>
            <person name="Sharon I."/>
            <person name="Castelle C.J."/>
            <person name="Probst A.J."/>
            <person name="Thomas B.C."/>
            <person name="Singh A."/>
            <person name="Wilkins M.J."/>
            <person name="Karaoz U."/>
            <person name="Brodie E.L."/>
            <person name="Williams K.H."/>
            <person name="Hubbard S.S."/>
            <person name="Banfield J.F."/>
        </authorList>
    </citation>
    <scope>NUCLEOTIDE SEQUENCE [LARGE SCALE GENOMIC DNA]</scope>
</reference>
<dbReference type="AlphaFoldDB" id="A0A1G2RGB9"/>
<evidence type="ECO:0008006" key="4">
    <source>
        <dbReference type="Google" id="ProtNLM"/>
    </source>
</evidence>
<comment type="similarity">
    <text evidence="1">Belongs to the UPF0047 family.</text>
</comment>
<name>A0A1G2RGB9_9BACT</name>
<dbReference type="SUPFAM" id="SSF111038">
    <property type="entry name" value="YjbQ-like"/>
    <property type="match status" value="1"/>
</dbReference>
<accession>A0A1G2RGB9</accession>